<dbReference type="PANTHER" id="PTHR46601:SF1">
    <property type="entry name" value="ADF-H DOMAIN-CONTAINING PROTEIN"/>
    <property type="match status" value="1"/>
</dbReference>
<dbReference type="EMBL" id="CAJOBF010004989">
    <property type="protein sequence ID" value="CAF4160001.1"/>
    <property type="molecule type" value="Genomic_DNA"/>
</dbReference>
<reference evidence="1" key="1">
    <citation type="submission" date="2021-02" db="EMBL/GenBank/DDBJ databases">
        <authorList>
            <person name="Nowell W R."/>
        </authorList>
    </citation>
    <scope>NUCLEOTIDE SEQUENCE</scope>
</reference>
<organism evidence="1 2">
    <name type="scientific">Rotaria magnacalcarata</name>
    <dbReference type="NCBI Taxonomy" id="392030"/>
    <lineage>
        <taxon>Eukaryota</taxon>
        <taxon>Metazoa</taxon>
        <taxon>Spiralia</taxon>
        <taxon>Gnathifera</taxon>
        <taxon>Rotifera</taxon>
        <taxon>Eurotatoria</taxon>
        <taxon>Bdelloidea</taxon>
        <taxon>Philodinida</taxon>
        <taxon>Philodinidae</taxon>
        <taxon>Rotaria</taxon>
    </lineage>
</organism>
<sequence>MIYASPSFASIISYCNVSDDKQELQSMFSVVIQIIHLFTSDRGIKKLYNRSDKLEEVRLLTIAPAHWGRQRLQNLFDSSERQVRKSLEIRTSAGILSNSEDLRGNQTLEERCLSDKKKQPVAQRFMLLTISEAYERFKNDFSQCTIGRSTFFELKPRHVKPIQLHDTCCGMYHENFELLLKAWNRIRNEEIGKQRLIDEILCPIGTDQCHYIVQMDFAQNFALLSQRKVQSAHFDKPQATVFTALVVLGSEHRNFIIISDYVEHDTKCVYFAQQIMVSNVKQLAPNVHVTNYVTDGGPSHFKNRYNILNLTFHEMDFGVRAMWSFTATSHGKGSVDGLGATIKSTATRYLMRHGPEEAFKNANEFYNFSGKQQQPSKSRIKVSYAELKEIERLHQEKNMKRWENIKAINGIPSFHHFIPIGFRTIQCSRTSSSQTNQTYYL</sequence>
<evidence type="ECO:0000313" key="1">
    <source>
        <dbReference type="EMBL" id="CAF4160001.1"/>
    </source>
</evidence>
<dbReference type="AlphaFoldDB" id="A0A819YS48"/>
<comment type="caution">
    <text evidence="1">The sequence shown here is derived from an EMBL/GenBank/DDBJ whole genome shotgun (WGS) entry which is preliminary data.</text>
</comment>
<evidence type="ECO:0000313" key="2">
    <source>
        <dbReference type="Proteomes" id="UP000663842"/>
    </source>
</evidence>
<protein>
    <submittedName>
        <fullName evidence="1">Uncharacterized protein</fullName>
    </submittedName>
</protein>
<proteinExistence type="predicted"/>
<name>A0A819YS48_9BILA</name>
<dbReference type="Proteomes" id="UP000663842">
    <property type="component" value="Unassembled WGS sequence"/>
</dbReference>
<gene>
    <name evidence="1" type="ORF">UXM345_LOCUS25635</name>
</gene>
<dbReference type="PANTHER" id="PTHR46601">
    <property type="entry name" value="ULP_PROTEASE DOMAIN-CONTAINING PROTEIN"/>
    <property type="match status" value="1"/>
</dbReference>
<accession>A0A819YS48</accession>